<dbReference type="InterPro" id="IPR014782">
    <property type="entry name" value="Peptidase_M1_dom"/>
</dbReference>
<dbReference type="Pfam" id="PF13646">
    <property type="entry name" value="HEAT_2"/>
    <property type="match status" value="1"/>
</dbReference>
<dbReference type="Gene3D" id="2.60.40.1730">
    <property type="entry name" value="tricorn interacting facor f3 domain"/>
    <property type="match status" value="1"/>
</dbReference>
<evidence type="ECO:0000259" key="12">
    <source>
        <dbReference type="Pfam" id="PF01433"/>
    </source>
</evidence>
<dbReference type="PANTHER" id="PTHR11533:SF174">
    <property type="entry name" value="PUROMYCIN-SENSITIVE AMINOPEPTIDASE-RELATED"/>
    <property type="match status" value="1"/>
</dbReference>
<dbReference type="EMBL" id="BAABEZ010000024">
    <property type="protein sequence ID" value="GAA4458441.1"/>
    <property type="molecule type" value="Genomic_DNA"/>
</dbReference>
<accession>A0ABP8N1Q8</accession>
<feature type="domain" description="Peptidase M1 membrane alanine aminopeptidase" evidence="12">
    <location>
        <begin position="276"/>
        <end position="482"/>
    </location>
</feature>
<dbReference type="InterPro" id="IPR042097">
    <property type="entry name" value="Aminopeptidase_N-like_N_sf"/>
</dbReference>
<evidence type="ECO:0000256" key="7">
    <source>
        <dbReference type="ARBA" id="ARBA00022670"/>
    </source>
</evidence>
<evidence type="ECO:0000256" key="3">
    <source>
        <dbReference type="ARBA" id="ARBA00010136"/>
    </source>
</evidence>
<dbReference type="Proteomes" id="UP001501410">
    <property type="component" value="Unassembled WGS sequence"/>
</dbReference>
<dbReference type="SUPFAM" id="SSF48371">
    <property type="entry name" value="ARM repeat"/>
    <property type="match status" value="1"/>
</dbReference>
<protein>
    <recommendedName>
        <fullName evidence="5">Aminopeptidase N</fullName>
        <ecNumber evidence="4">3.4.11.2</ecNumber>
    </recommendedName>
</protein>
<dbReference type="EC" id="3.4.11.2" evidence="4"/>
<comment type="cofactor">
    <cofactor evidence="2">
        <name>Zn(2+)</name>
        <dbReference type="ChEBI" id="CHEBI:29105"/>
    </cofactor>
</comment>
<dbReference type="InterPro" id="IPR045357">
    <property type="entry name" value="Aminopeptidase_N-like_N"/>
</dbReference>
<keyword evidence="8" id="KW-0479">Metal-binding</keyword>
<keyword evidence="11" id="KW-0482">Metalloprotease</keyword>
<evidence type="ECO:0000256" key="4">
    <source>
        <dbReference type="ARBA" id="ARBA00012564"/>
    </source>
</evidence>
<dbReference type="Gene3D" id="1.25.10.10">
    <property type="entry name" value="Leucine-rich Repeat Variant"/>
    <property type="match status" value="1"/>
</dbReference>
<evidence type="ECO:0000313" key="15">
    <source>
        <dbReference type="Proteomes" id="UP001501410"/>
    </source>
</evidence>
<dbReference type="SUPFAM" id="SSF63737">
    <property type="entry name" value="Leukotriene A4 hydrolase N-terminal domain"/>
    <property type="match status" value="1"/>
</dbReference>
<comment type="catalytic activity">
    <reaction evidence="1">
        <text>Release of an N-terminal amino acid, Xaa-|-Yaa- from a peptide, amide or arylamide. Xaa is preferably Ala, but may be most amino acids including Pro (slow action). When a terminal hydrophobic residue is followed by a prolyl residue, the two may be released as an intact Xaa-Pro dipeptide.</text>
        <dbReference type="EC" id="3.4.11.2"/>
    </reaction>
</comment>
<keyword evidence="15" id="KW-1185">Reference proteome</keyword>
<dbReference type="PRINTS" id="PR00756">
    <property type="entry name" value="ALADIPTASE"/>
</dbReference>
<evidence type="ECO:0000256" key="2">
    <source>
        <dbReference type="ARBA" id="ARBA00001947"/>
    </source>
</evidence>
<dbReference type="PANTHER" id="PTHR11533">
    <property type="entry name" value="PROTEASE M1 ZINC METALLOPROTEASE"/>
    <property type="match status" value="1"/>
</dbReference>
<organism evidence="14 15">
    <name type="scientific">Rurimicrobium arvi</name>
    <dbReference type="NCBI Taxonomy" id="2049916"/>
    <lineage>
        <taxon>Bacteria</taxon>
        <taxon>Pseudomonadati</taxon>
        <taxon>Bacteroidota</taxon>
        <taxon>Chitinophagia</taxon>
        <taxon>Chitinophagales</taxon>
        <taxon>Chitinophagaceae</taxon>
        <taxon>Rurimicrobium</taxon>
    </lineage>
</organism>
<evidence type="ECO:0000256" key="10">
    <source>
        <dbReference type="ARBA" id="ARBA00022833"/>
    </source>
</evidence>
<dbReference type="InterPro" id="IPR027268">
    <property type="entry name" value="Peptidase_M4/M1_CTD_sf"/>
</dbReference>
<comment type="similarity">
    <text evidence="3">Belongs to the peptidase M1 family.</text>
</comment>
<keyword evidence="6" id="KW-0031">Aminopeptidase</keyword>
<evidence type="ECO:0000256" key="9">
    <source>
        <dbReference type="ARBA" id="ARBA00022801"/>
    </source>
</evidence>
<evidence type="ECO:0000256" key="6">
    <source>
        <dbReference type="ARBA" id="ARBA00022438"/>
    </source>
</evidence>
<dbReference type="Gene3D" id="1.10.390.10">
    <property type="entry name" value="Neutral Protease Domain 2"/>
    <property type="match status" value="1"/>
</dbReference>
<evidence type="ECO:0000256" key="5">
    <source>
        <dbReference type="ARBA" id="ARBA00015611"/>
    </source>
</evidence>
<dbReference type="InterPro" id="IPR011989">
    <property type="entry name" value="ARM-like"/>
</dbReference>
<proteinExistence type="inferred from homology"/>
<feature type="domain" description="Aminopeptidase N-like N-terminal" evidence="13">
    <location>
        <begin position="58"/>
        <end position="235"/>
    </location>
</feature>
<dbReference type="InterPro" id="IPR050344">
    <property type="entry name" value="Peptidase_M1_aminopeptidases"/>
</dbReference>
<name>A0ABP8N1Q8_9BACT</name>
<dbReference type="InterPro" id="IPR001930">
    <property type="entry name" value="Peptidase_M1"/>
</dbReference>
<reference evidence="15" key="1">
    <citation type="journal article" date="2019" name="Int. J. Syst. Evol. Microbiol.">
        <title>The Global Catalogue of Microorganisms (GCM) 10K type strain sequencing project: providing services to taxonomists for standard genome sequencing and annotation.</title>
        <authorList>
            <consortium name="The Broad Institute Genomics Platform"/>
            <consortium name="The Broad Institute Genome Sequencing Center for Infectious Disease"/>
            <person name="Wu L."/>
            <person name="Ma J."/>
        </authorList>
    </citation>
    <scope>NUCLEOTIDE SEQUENCE [LARGE SCALE GENOMIC DNA]</scope>
    <source>
        <strain evidence="15">JCM 31921</strain>
    </source>
</reference>
<evidence type="ECO:0000256" key="1">
    <source>
        <dbReference type="ARBA" id="ARBA00000098"/>
    </source>
</evidence>
<dbReference type="PROSITE" id="PS51257">
    <property type="entry name" value="PROKAR_LIPOPROTEIN"/>
    <property type="match status" value="1"/>
</dbReference>
<evidence type="ECO:0000259" key="13">
    <source>
        <dbReference type="Pfam" id="PF17900"/>
    </source>
</evidence>
<evidence type="ECO:0000313" key="14">
    <source>
        <dbReference type="EMBL" id="GAA4458441.1"/>
    </source>
</evidence>
<dbReference type="Pfam" id="PF01433">
    <property type="entry name" value="Peptidase_M1"/>
    <property type="match status" value="1"/>
</dbReference>
<keyword evidence="7" id="KW-0645">Protease</keyword>
<gene>
    <name evidence="14" type="ORF">GCM10023092_26760</name>
</gene>
<dbReference type="SUPFAM" id="SSF55486">
    <property type="entry name" value="Metalloproteases ('zincins'), catalytic domain"/>
    <property type="match status" value="1"/>
</dbReference>
<dbReference type="RefSeq" id="WP_344828187.1">
    <property type="nucleotide sequence ID" value="NZ_BAABEZ010000024.1"/>
</dbReference>
<dbReference type="CDD" id="cd09603">
    <property type="entry name" value="M1_APN_like"/>
    <property type="match status" value="1"/>
</dbReference>
<comment type="caution">
    <text evidence="14">The sequence shown here is derived from an EMBL/GenBank/DDBJ whole genome shotgun (WGS) entry which is preliminary data.</text>
</comment>
<dbReference type="InterPro" id="IPR016024">
    <property type="entry name" value="ARM-type_fold"/>
</dbReference>
<dbReference type="Pfam" id="PF17900">
    <property type="entry name" value="Peptidase_M1_N"/>
    <property type="match status" value="1"/>
</dbReference>
<evidence type="ECO:0000256" key="11">
    <source>
        <dbReference type="ARBA" id="ARBA00023049"/>
    </source>
</evidence>
<keyword evidence="9" id="KW-0378">Hydrolase</keyword>
<evidence type="ECO:0000256" key="8">
    <source>
        <dbReference type="ARBA" id="ARBA00022723"/>
    </source>
</evidence>
<sequence>MRRFLLIGVTALLASCHGSRKVQGGMRNLDTLTVRAFNDPRKQYRGSAPIEWRFRKTDVSLSFDYKARTAQGKAILEMAPFFTVPDSMVLDAKSMKIDAVSINGHPAAYRYDSLQLHIHTASFRNDSLLRVEIAYTAMPYAGSSKGSEAITDDRGLYFINTDNAKPGMPVQIWTQGETEANSHWMPTIDKPNMRTPVRLSLTVPDRYVTLSNGRMVSSHKRDSLRTDIWETPEPIQVYAVMFAIGDFAIVKDKWEDKEVNYYVEPAYEPYARMMFRNTPEMIGFFSGITGVRFPWEKYHQIVVREYVSGAMENTSASLFGEFMNQDKRQYEDENHEDVVSHELFHQWFGDLVTAESWSNLTVNESFANYGEYLWREYKYGRDYADRLANSDLQRYLNGASYSDPALVRFYYGDKEEMFDHISYQKGGAILHYLHYLLGNEKFSKAMQYYLTRNRLQSAEAVHWRLAVEEADGRDWNWFFDQWYLRGGHPELTIQYTYNDAAQRMLVTVNQKAPAYHLPTDVKWVSGTGTRMLHWDLKQLKDTFSYAYENGQPPLLIIDAPHVLPAAISDQKTSAMWLRQMQSGGDYLTEYNALRSGAKLINSADARKIMNLGLESRYAGIRQSAVELLSRIEAEAARKEWIEALRHIAVQDNNNLVRAAAIELLGKWKERSIIPSLREAVNDSSYMVAGNAVYALYELKDSLAYGLAKQHINAKPNTNLYSKSWLVIAESAHAEDTALFLRSEKDFYEANKSLIYLELLYAENISSVAAFTATMNMLEKAIPDQSVKSFREYYAGKLKEIAESLSSPKARKEPLNNVKLDALKRSVTIMRDYEQDKEVRDVYNSILR</sequence>
<keyword evidence="10" id="KW-0862">Zinc</keyword>